<protein>
    <submittedName>
        <fullName evidence="2">Uncharacterized protein MANES_09G131000</fullName>
    </submittedName>
</protein>
<name>A0A2P2JKE1_RHIMU</name>
<sequence>MPQMPAALAATARKTPPLLVLRYDPNHPLTPNPKGKKRSTKSNFYPQFLHWTHPHQNNPKIRIDITNWKAQ</sequence>
<evidence type="ECO:0000313" key="2">
    <source>
        <dbReference type="EMBL" id="MBW93898.1"/>
    </source>
</evidence>
<organism evidence="2">
    <name type="scientific">Rhizophora mucronata</name>
    <name type="common">Asiatic mangrove</name>
    <dbReference type="NCBI Taxonomy" id="61149"/>
    <lineage>
        <taxon>Eukaryota</taxon>
        <taxon>Viridiplantae</taxon>
        <taxon>Streptophyta</taxon>
        <taxon>Embryophyta</taxon>
        <taxon>Tracheophyta</taxon>
        <taxon>Spermatophyta</taxon>
        <taxon>Magnoliopsida</taxon>
        <taxon>eudicotyledons</taxon>
        <taxon>Gunneridae</taxon>
        <taxon>Pentapetalae</taxon>
        <taxon>rosids</taxon>
        <taxon>fabids</taxon>
        <taxon>Malpighiales</taxon>
        <taxon>Rhizophoraceae</taxon>
        <taxon>Rhizophora</taxon>
    </lineage>
</organism>
<reference evidence="2" key="1">
    <citation type="submission" date="2018-02" db="EMBL/GenBank/DDBJ databases">
        <title>Rhizophora mucronata_Transcriptome.</title>
        <authorList>
            <person name="Meera S.P."/>
            <person name="Sreeshan A."/>
            <person name="Augustine A."/>
        </authorList>
    </citation>
    <scope>NUCLEOTIDE SEQUENCE</scope>
    <source>
        <tissue evidence="2">Leaf</tissue>
    </source>
</reference>
<accession>A0A2P2JKE1</accession>
<proteinExistence type="predicted"/>
<dbReference type="AlphaFoldDB" id="A0A2P2JKE1"/>
<dbReference type="EMBL" id="GGEC01013415">
    <property type="protein sequence ID" value="MBW93898.1"/>
    <property type="molecule type" value="Transcribed_RNA"/>
</dbReference>
<feature type="region of interest" description="Disordered" evidence="1">
    <location>
        <begin position="21"/>
        <end position="42"/>
    </location>
</feature>
<evidence type="ECO:0000256" key="1">
    <source>
        <dbReference type="SAM" id="MobiDB-lite"/>
    </source>
</evidence>